<keyword evidence="1" id="KW-0378">Hydrolase</keyword>
<dbReference type="EMBL" id="AMCI01004400">
    <property type="protein sequence ID" value="EJW98168.1"/>
    <property type="molecule type" value="Genomic_DNA"/>
</dbReference>
<accession>J9FUI3</accession>
<feature type="non-terminal residue" evidence="1">
    <location>
        <position position="1"/>
    </location>
</feature>
<dbReference type="GO" id="GO:0016787">
    <property type="term" value="F:hydrolase activity"/>
    <property type="evidence" value="ECO:0007669"/>
    <property type="project" value="UniProtKB-KW"/>
</dbReference>
<name>J9FUI3_9ZZZZ</name>
<protein>
    <submittedName>
        <fullName evidence="1">Arginase/agmatinase/formimionoglutamate hydrolase, arginase family</fullName>
    </submittedName>
</protein>
<comment type="caution">
    <text evidence="1">The sequence shown here is derived from an EMBL/GenBank/DDBJ whole genome shotgun (WGS) entry which is preliminary data.</text>
</comment>
<sequence length="72" mass="7767">DVLCREDAVTSWSQGDLKLSQLLEYLEIILENLKAQGKRPAGMDVCGETEPGGSGAVNDFANGALMKLWQKG</sequence>
<proteinExistence type="predicted"/>
<dbReference type="AlphaFoldDB" id="J9FUI3"/>
<evidence type="ECO:0000313" key="1">
    <source>
        <dbReference type="EMBL" id="EJW98168.1"/>
    </source>
</evidence>
<reference evidence="1" key="1">
    <citation type="journal article" date="2012" name="PLoS ONE">
        <title>Gene sets for utilization of primary and secondary nutrition supplies in the distal gut of endangered iberian lynx.</title>
        <authorList>
            <person name="Alcaide M."/>
            <person name="Messina E."/>
            <person name="Richter M."/>
            <person name="Bargiela R."/>
            <person name="Peplies J."/>
            <person name="Huws S.A."/>
            <person name="Newbold C.J."/>
            <person name="Golyshin P.N."/>
            <person name="Simon M.A."/>
            <person name="Lopez G."/>
            <person name="Yakimov M.M."/>
            <person name="Ferrer M."/>
        </authorList>
    </citation>
    <scope>NUCLEOTIDE SEQUENCE</scope>
</reference>
<organism evidence="1">
    <name type="scientific">gut metagenome</name>
    <dbReference type="NCBI Taxonomy" id="749906"/>
    <lineage>
        <taxon>unclassified sequences</taxon>
        <taxon>metagenomes</taxon>
        <taxon>organismal metagenomes</taxon>
    </lineage>
</organism>
<gene>
    <name evidence="1" type="ORF">EVA_13727</name>
</gene>